<evidence type="ECO:0000313" key="1">
    <source>
        <dbReference type="EMBL" id="MFC4673588.1"/>
    </source>
</evidence>
<proteinExistence type="predicted"/>
<dbReference type="RefSeq" id="WP_379995016.1">
    <property type="nucleotide sequence ID" value="NZ_JBHSGN010000059.1"/>
</dbReference>
<accession>A0ABV9KUE8</accession>
<sequence>MFITDEDYDVQAQADVLKLLDGSDDKHRLRQAEKYAIGEINKRLAGRYDMASVFNKTDDDRDAYIVMITIDIAIYHLYAQKSPRQIPEYRQIRYDNALEWLRDVGNGTNPTDLPPVPDEDYRGPFKIWSLYKPNDNKY</sequence>
<reference evidence="2" key="1">
    <citation type="journal article" date="2019" name="Int. J. Syst. Evol. Microbiol.">
        <title>The Global Catalogue of Microorganisms (GCM) 10K type strain sequencing project: providing services to taxonomists for standard genome sequencing and annotation.</title>
        <authorList>
            <consortium name="The Broad Institute Genomics Platform"/>
            <consortium name="The Broad Institute Genome Sequencing Center for Infectious Disease"/>
            <person name="Wu L."/>
            <person name="Ma J."/>
        </authorList>
    </citation>
    <scope>NUCLEOTIDE SEQUENCE [LARGE SCALE GENOMIC DNA]</scope>
    <source>
        <strain evidence="2">CCUG 66188</strain>
    </source>
</reference>
<gene>
    <name evidence="1" type="ORF">ACFO6W_07775</name>
</gene>
<comment type="caution">
    <text evidence="1">The sequence shown here is derived from an EMBL/GenBank/DDBJ whole genome shotgun (WGS) entry which is preliminary data.</text>
</comment>
<evidence type="ECO:0000313" key="2">
    <source>
        <dbReference type="Proteomes" id="UP001596023"/>
    </source>
</evidence>
<protein>
    <submittedName>
        <fullName evidence="1">Phage protein Gp36 family protein</fullName>
    </submittedName>
</protein>
<dbReference type="InterPro" id="IPR009752">
    <property type="entry name" value="Phage_Mu_GpJ"/>
</dbReference>
<dbReference type="EMBL" id="JBHSGN010000059">
    <property type="protein sequence ID" value="MFC4673588.1"/>
    <property type="molecule type" value="Genomic_DNA"/>
</dbReference>
<name>A0ABV9KUE8_9BACT</name>
<dbReference type="Pfam" id="PF07030">
    <property type="entry name" value="Phage_Mu_Gp36"/>
    <property type="match status" value="1"/>
</dbReference>
<dbReference type="Proteomes" id="UP001596023">
    <property type="component" value="Unassembled WGS sequence"/>
</dbReference>
<organism evidence="1 2">
    <name type="scientific">Dysgonomonas termitidis</name>
    <dbReference type="NCBI Taxonomy" id="1516126"/>
    <lineage>
        <taxon>Bacteria</taxon>
        <taxon>Pseudomonadati</taxon>
        <taxon>Bacteroidota</taxon>
        <taxon>Bacteroidia</taxon>
        <taxon>Bacteroidales</taxon>
        <taxon>Dysgonomonadaceae</taxon>
        <taxon>Dysgonomonas</taxon>
    </lineage>
</organism>
<keyword evidence="2" id="KW-1185">Reference proteome</keyword>